<dbReference type="RefSeq" id="WP_115948610.1">
    <property type="nucleotide sequence ID" value="NZ_QNVS01000001.1"/>
</dbReference>
<evidence type="ECO:0000313" key="3">
    <source>
        <dbReference type="EMBL" id="REC57485.1"/>
    </source>
</evidence>
<dbReference type="InterPro" id="IPR026444">
    <property type="entry name" value="Secre_tail"/>
</dbReference>
<evidence type="ECO:0000256" key="1">
    <source>
        <dbReference type="ARBA" id="ARBA00022729"/>
    </source>
</evidence>
<accession>A0A3D9BVC1</accession>
<protein>
    <recommendedName>
        <fullName evidence="2">Secretion system C-terminal sorting domain-containing protein</fullName>
    </recommendedName>
</protein>
<dbReference type="Proteomes" id="UP000256512">
    <property type="component" value="Unassembled WGS sequence"/>
</dbReference>
<evidence type="ECO:0000259" key="2">
    <source>
        <dbReference type="Pfam" id="PF18962"/>
    </source>
</evidence>
<dbReference type="EMBL" id="QNVS01000001">
    <property type="protein sequence ID" value="REC57485.1"/>
    <property type="molecule type" value="Genomic_DNA"/>
</dbReference>
<comment type="caution">
    <text evidence="3">The sequence shown here is derived from an EMBL/GenBank/DDBJ whole genome shotgun (WGS) entry which is preliminary data.</text>
</comment>
<reference evidence="3 4" key="1">
    <citation type="journal article" date="2006" name="Int. J. Syst. Evol. Microbiol.">
        <title>Chryseobacterium piscium sp. nov., isolated from fish of the South Atlantic Ocean off South Africa.</title>
        <authorList>
            <person name="de Beer H."/>
            <person name="Hugo C.J."/>
            <person name="Jooste P.J."/>
            <person name="Vancanneyt M."/>
            <person name="Coenye T."/>
            <person name="Vandamme P."/>
        </authorList>
    </citation>
    <scope>NUCLEOTIDE SEQUENCE [LARGE SCALE GENOMIC DNA]</scope>
    <source>
        <strain evidence="3 4">CCUG 51923</strain>
    </source>
</reference>
<name>A0A3D9BVC1_9FLAO</name>
<sequence>MKTKNIILTCMFCLGFIKVFSQGENDNWHFSAGAGINFSGTSPVIINNSQISGFEAVGTASDSNGELLFYTNGADIWNRQNQIMQNGSGLLGHNSNQQLQIVKYPNNPGKYFVFTTGITISTPVINNYIAYSIVDMSLGANGTGQPLGAVMPAFKNIPILDNNGNTFKSEAITAIPHTNGVGFWVVIPYGTKLFSYLVDNQGFHPTPVVSNINFPANLQTGYYFNIKASPKLNNPAFNFSNFICINTWNGTAGIKTYSFNATTGQITNQYVLDMSSQLSTYSAEFSKDGSILYLGRHENNTAVYAVNLVASTTSLVYNQIFSQNDLTCAAIQRNKYDDIYISFRNQPYLSKINNPNVFGGSSVNVNEIFLNGRTTQMGLPQLIPGIQHSPPNPNQCLTNILLTTEELNTVYTHQASNTIITQDDYLIKPRKDITMIAGKSITFNPNTHIMYGAKLLAKIENCEGVIPEVNKKSEQKVYIKFELDKDVPRDNVNIFPNPASDFVNINSKLKIKSWEVYDLSGKQISKGNSSKINVKDFIKGIYMINILFENGKNISKKVSVK</sequence>
<feature type="domain" description="Secretion system C-terminal sorting" evidence="2">
    <location>
        <begin position="494"/>
        <end position="558"/>
    </location>
</feature>
<organism evidence="3 4">
    <name type="scientific">Chryseobacterium piscium</name>
    <dbReference type="NCBI Taxonomy" id="333702"/>
    <lineage>
        <taxon>Bacteria</taxon>
        <taxon>Pseudomonadati</taxon>
        <taxon>Bacteroidota</taxon>
        <taxon>Flavobacteriia</taxon>
        <taxon>Flavobacteriales</taxon>
        <taxon>Weeksellaceae</taxon>
        <taxon>Chryseobacterium group</taxon>
        <taxon>Chryseobacterium</taxon>
    </lineage>
</organism>
<gene>
    <name evidence="3" type="ORF">DRF62_00550</name>
</gene>
<keyword evidence="4" id="KW-1185">Reference proteome</keyword>
<dbReference type="Pfam" id="PF18962">
    <property type="entry name" value="Por_Secre_tail"/>
    <property type="match status" value="1"/>
</dbReference>
<dbReference type="NCBIfam" id="TIGR04183">
    <property type="entry name" value="Por_Secre_tail"/>
    <property type="match status" value="1"/>
</dbReference>
<dbReference type="AlphaFoldDB" id="A0A3D9BVC1"/>
<evidence type="ECO:0000313" key="4">
    <source>
        <dbReference type="Proteomes" id="UP000256512"/>
    </source>
</evidence>
<proteinExistence type="predicted"/>
<keyword evidence="1" id="KW-0732">Signal</keyword>